<dbReference type="AlphaFoldDB" id="A0A6N1VKT6"/>
<dbReference type="PANTHER" id="PTHR31438:SF1">
    <property type="entry name" value="LYSINE N-ACYLTRANSFERASE C17G9.06C-RELATED"/>
    <property type="match status" value="1"/>
</dbReference>
<dbReference type="PROSITE" id="PS51186">
    <property type="entry name" value="GNAT"/>
    <property type="match status" value="1"/>
</dbReference>
<gene>
    <name evidence="4" type="ORF">HTY61_15855</name>
</gene>
<reference evidence="4 5" key="1">
    <citation type="submission" date="2020-06" db="EMBL/GenBank/DDBJ databases">
        <title>Oricola thermophila sp. nov. isolated from a tidal sediments.</title>
        <authorList>
            <person name="Kwon K.K."/>
            <person name="Yang S.-H."/>
            <person name="Park M.-J."/>
        </authorList>
    </citation>
    <scope>NUCLEOTIDE SEQUENCE [LARGE SCALE GENOMIC DNA]</scope>
    <source>
        <strain evidence="4 5">MEBiC13590</strain>
    </source>
</reference>
<dbReference type="GO" id="GO:0046677">
    <property type="term" value="P:response to antibiotic"/>
    <property type="evidence" value="ECO:0007669"/>
    <property type="project" value="UniProtKB-KW"/>
</dbReference>
<feature type="domain" description="N-acetyltransferase" evidence="3">
    <location>
        <begin position="7"/>
        <end position="173"/>
    </location>
</feature>
<dbReference type="InterPro" id="IPR000182">
    <property type="entry name" value="GNAT_dom"/>
</dbReference>
<evidence type="ECO:0000259" key="3">
    <source>
        <dbReference type="PROSITE" id="PS51186"/>
    </source>
</evidence>
<dbReference type="GO" id="GO:0016410">
    <property type="term" value="F:N-acyltransferase activity"/>
    <property type="evidence" value="ECO:0007669"/>
    <property type="project" value="TreeGrafter"/>
</dbReference>
<dbReference type="SUPFAM" id="SSF55729">
    <property type="entry name" value="Acyl-CoA N-acyltransferases (Nat)"/>
    <property type="match status" value="1"/>
</dbReference>
<keyword evidence="2" id="KW-0046">Antibiotic resistance</keyword>
<dbReference type="InterPro" id="IPR019432">
    <property type="entry name" value="Acyltransferase_MbtK/IucB-like"/>
</dbReference>
<dbReference type="SMART" id="SM01006">
    <property type="entry name" value="AlcB"/>
    <property type="match status" value="1"/>
</dbReference>
<comment type="pathway">
    <text evidence="1">Siderophore biosynthesis.</text>
</comment>
<dbReference type="Proteomes" id="UP000509367">
    <property type="component" value="Chromosome"/>
</dbReference>
<evidence type="ECO:0000256" key="1">
    <source>
        <dbReference type="ARBA" id="ARBA00004924"/>
    </source>
</evidence>
<evidence type="ECO:0000256" key="2">
    <source>
        <dbReference type="ARBA" id="ARBA00023251"/>
    </source>
</evidence>
<dbReference type="Gene3D" id="3.40.630.30">
    <property type="match status" value="1"/>
</dbReference>
<keyword evidence="4" id="KW-0808">Transferase</keyword>
<dbReference type="RefSeq" id="WP_175277710.1">
    <property type="nucleotide sequence ID" value="NZ_CP054836.1"/>
</dbReference>
<dbReference type="Pfam" id="PF13523">
    <property type="entry name" value="Acetyltransf_8"/>
    <property type="match status" value="1"/>
</dbReference>
<dbReference type="PANTHER" id="PTHR31438">
    <property type="entry name" value="LYSINE N-ACYLTRANSFERASE C17G9.06C-RELATED"/>
    <property type="match status" value="1"/>
</dbReference>
<evidence type="ECO:0000313" key="4">
    <source>
        <dbReference type="EMBL" id="QKV19819.1"/>
    </source>
</evidence>
<keyword evidence="5" id="KW-1185">Reference proteome</keyword>
<protein>
    <submittedName>
        <fullName evidence="4">GNAT family N-acetyltransferase</fullName>
    </submittedName>
</protein>
<dbReference type="InterPro" id="IPR016181">
    <property type="entry name" value="Acyl_CoA_acyltransferase"/>
</dbReference>
<name>A0A6N1VKT6_9HYPH</name>
<dbReference type="GO" id="GO:0019290">
    <property type="term" value="P:siderophore biosynthetic process"/>
    <property type="evidence" value="ECO:0007669"/>
    <property type="project" value="InterPro"/>
</dbReference>
<accession>A0A6N1VKT6</accession>
<proteinExistence type="predicted"/>
<dbReference type="EMBL" id="CP054836">
    <property type="protein sequence ID" value="QKV19819.1"/>
    <property type="molecule type" value="Genomic_DNA"/>
</dbReference>
<dbReference type="CDD" id="cd04301">
    <property type="entry name" value="NAT_SF"/>
    <property type="match status" value="1"/>
</dbReference>
<evidence type="ECO:0000313" key="5">
    <source>
        <dbReference type="Proteomes" id="UP000509367"/>
    </source>
</evidence>
<organism evidence="4 5">
    <name type="scientific">Oricola thermophila</name>
    <dbReference type="NCBI Taxonomy" id="2742145"/>
    <lineage>
        <taxon>Bacteria</taxon>
        <taxon>Pseudomonadati</taxon>
        <taxon>Pseudomonadota</taxon>
        <taxon>Alphaproteobacteria</taxon>
        <taxon>Hyphomicrobiales</taxon>
        <taxon>Ahrensiaceae</taxon>
        <taxon>Oricola</taxon>
    </lineage>
</organism>
<sequence length="180" mass="20186">MNGSPDIAFLPVTPDDYPMLRRWLEKPHMREWWGETETELGFIRDMVEGRDPTRPFIFHVDGKPLGYIQAWRVGDALAGGFDEEAPWLHDLPADAVGVDLSIGDPENLSRGIGTAVLRKFLAILIEEGHETIVIDPDEANRRAVRAYEKAGFVAYDRHAGDSGVTLLMVLDRNRFLETAG</sequence>
<dbReference type="KEGG" id="orm:HTY61_15855"/>